<dbReference type="OrthoDB" id="9790442at2"/>
<dbReference type="PANTHER" id="PTHR48111:SF21">
    <property type="entry name" value="DNA-BINDING DUAL MASTER TRANSCRIPTIONAL REGULATOR RPAA"/>
    <property type="match status" value="1"/>
</dbReference>
<keyword evidence="8" id="KW-0961">Cell wall biogenesis/degradation</keyword>
<feature type="domain" description="Response regulatory" evidence="11">
    <location>
        <begin position="2"/>
        <end position="115"/>
    </location>
</feature>
<name>A0A1X6WKC5_9ENTE</name>
<dbReference type="PANTHER" id="PTHR48111">
    <property type="entry name" value="REGULATOR OF RPOS"/>
    <property type="match status" value="1"/>
</dbReference>
<accession>A0A1X6WKC5</accession>
<dbReference type="Proteomes" id="UP000195918">
    <property type="component" value="Unassembled WGS sequence"/>
</dbReference>
<dbReference type="CDD" id="cd00383">
    <property type="entry name" value="trans_reg_C"/>
    <property type="match status" value="1"/>
</dbReference>
<evidence type="ECO:0000256" key="2">
    <source>
        <dbReference type="ARBA" id="ARBA00022553"/>
    </source>
</evidence>
<evidence type="ECO:0000259" key="11">
    <source>
        <dbReference type="PROSITE" id="PS50110"/>
    </source>
</evidence>
<dbReference type="InterPro" id="IPR001867">
    <property type="entry name" value="OmpR/PhoB-type_DNA-bd"/>
</dbReference>
<dbReference type="PROSITE" id="PS51755">
    <property type="entry name" value="OMPR_PHOB"/>
    <property type="match status" value="1"/>
</dbReference>
<evidence type="ECO:0000313" key="14">
    <source>
        <dbReference type="Proteomes" id="UP000195918"/>
    </source>
</evidence>
<organism evidence="13 14">
    <name type="scientific">Vagococcus fluvialis bH819</name>
    <dbReference type="NCBI Taxonomy" id="1255619"/>
    <lineage>
        <taxon>Bacteria</taxon>
        <taxon>Bacillati</taxon>
        <taxon>Bacillota</taxon>
        <taxon>Bacilli</taxon>
        <taxon>Lactobacillales</taxon>
        <taxon>Enterococcaceae</taxon>
        <taxon>Vagococcus</taxon>
    </lineage>
</organism>
<evidence type="ECO:0000259" key="12">
    <source>
        <dbReference type="PROSITE" id="PS51755"/>
    </source>
</evidence>
<evidence type="ECO:0000256" key="5">
    <source>
        <dbReference type="ARBA" id="ARBA00023125"/>
    </source>
</evidence>
<reference evidence="14" key="1">
    <citation type="submission" date="2017-02" db="EMBL/GenBank/DDBJ databases">
        <authorList>
            <person name="Dridi B."/>
        </authorList>
    </citation>
    <scope>NUCLEOTIDE SEQUENCE [LARGE SCALE GENOMIC DNA]</scope>
    <source>
        <strain evidence="14">bH819</strain>
    </source>
</reference>
<protein>
    <submittedName>
        <fullName evidence="13">Phosphate regulon transcriptional regulatory protein PhoB (SphR)</fullName>
    </submittedName>
</protein>
<evidence type="ECO:0000256" key="6">
    <source>
        <dbReference type="ARBA" id="ARBA00023159"/>
    </source>
</evidence>
<feature type="modified residue" description="4-aspartylphosphate" evidence="9">
    <location>
        <position position="51"/>
    </location>
</feature>
<dbReference type="FunFam" id="1.10.10.10:FF:000018">
    <property type="entry name" value="DNA-binding response regulator ResD"/>
    <property type="match status" value="1"/>
</dbReference>
<proteinExistence type="predicted"/>
<dbReference type="RefSeq" id="WP_086950352.1">
    <property type="nucleotide sequence ID" value="NZ_FWFD01000003.1"/>
</dbReference>
<dbReference type="InterPro" id="IPR011006">
    <property type="entry name" value="CheY-like_superfamily"/>
</dbReference>
<dbReference type="FunFam" id="3.40.50.2300:FF:000001">
    <property type="entry name" value="DNA-binding response regulator PhoB"/>
    <property type="match status" value="1"/>
</dbReference>
<dbReference type="Gene3D" id="3.40.50.2300">
    <property type="match status" value="1"/>
</dbReference>
<keyword evidence="7" id="KW-0804">Transcription</keyword>
<keyword evidence="5 10" id="KW-0238">DNA-binding</keyword>
<evidence type="ECO:0000256" key="1">
    <source>
        <dbReference type="ARBA" id="ARBA00022491"/>
    </source>
</evidence>
<dbReference type="Gene3D" id="1.10.10.10">
    <property type="entry name" value="Winged helix-like DNA-binding domain superfamily/Winged helix DNA-binding domain"/>
    <property type="match status" value="1"/>
</dbReference>
<dbReference type="GO" id="GO:0032993">
    <property type="term" value="C:protein-DNA complex"/>
    <property type="evidence" value="ECO:0007669"/>
    <property type="project" value="TreeGrafter"/>
</dbReference>
<dbReference type="Pfam" id="PF00486">
    <property type="entry name" value="Trans_reg_C"/>
    <property type="match status" value="1"/>
</dbReference>
<sequence>MKLLIIEDNHSLRTMLSRFLRNEGYEVTEASTGEMGVELFIKHPFDLVLLDIMLPGIDGFEVCRKLRELSMIPIIMITAKSEDHDKILGLDVGADDYMVKPFSHQEVTARIRAIMRRIDPQKNRPAKYNGLEVDAEQYKISLFGKSIHVTKKEFEVLYHFIQHPNQLFTRDHLLDSVWGIDYYGDFRTVDSHIKRLREKLKTDEKLNWQIKTVWGKGYLFEVTDT</sequence>
<evidence type="ECO:0000256" key="4">
    <source>
        <dbReference type="ARBA" id="ARBA00023015"/>
    </source>
</evidence>
<dbReference type="GO" id="GO:0071555">
    <property type="term" value="P:cell wall organization"/>
    <property type="evidence" value="ECO:0007669"/>
    <property type="project" value="UniProtKB-KW"/>
</dbReference>
<keyword evidence="2 9" id="KW-0597">Phosphoprotein</keyword>
<keyword evidence="6" id="KW-0010">Activator</keyword>
<dbReference type="PROSITE" id="PS50110">
    <property type="entry name" value="RESPONSE_REGULATORY"/>
    <property type="match status" value="1"/>
</dbReference>
<keyword evidence="1" id="KW-0678">Repressor</keyword>
<dbReference type="InterPro" id="IPR039420">
    <property type="entry name" value="WalR-like"/>
</dbReference>
<dbReference type="EMBL" id="FWFD01000003">
    <property type="protein sequence ID" value="SLM84699.1"/>
    <property type="molecule type" value="Genomic_DNA"/>
</dbReference>
<feature type="DNA-binding region" description="OmpR/PhoB-type" evidence="10">
    <location>
        <begin position="123"/>
        <end position="222"/>
    </location>
</feature>
<evidence type="ECO:0000256" key="8">
    <source>
        <dbReference type="ARBA" id="ARBA00023316"/>
    </source>
</evidence>
<evidence type="ECO:0000256" key="3">
    <source>
        <dbReference type="ARBA" id="ARBA00023012"/>
    </source>
</evidence>
<dbReference type="InterPro" id="IPR036388">
    <property type="entry name" value="WH-like_DNA-bd_sf"/>
</dbReference>
<dbReference type="Gene3D" id="6.10.250.690">
    <property type="match status" value="1"/>
</dbReference>
<dbReference type="GO" id="GO:0005829">
    <property type="term" value="C:cytosol"/>
    <property type="evidence" value="ECO:0007669"/>
    <property type="project" value="TreeGrafter"/>
</dbReference>
<gene>
    <name evidence="13" type="ORF">FM121_01305</name>
</gene>
<dbReference type="SUPFAM" id="SSF52172">
    <property type="entry name" value="CheY-like"/>
    <property type="match status" value="1"/>
</dbReference>
<evidence type="ECO:0000256" key="9">
    <source>
        <dbReference type="PROSITE-ProRule" id="PRU00169"/>
    </source>
</evidence>
<dbReference type="Pfam" id="PF00072">
    <property type="entry name" value="Response_reg"/>
    <property type="match status" value="1"/>
</dbReference>
<keyword evidence="4" id="KW-0805">Transcription regulation</keyword>
<dbReference type="GO" id="GO:0000976">
    <property type="term" value="F:transcription cis-regulatory region binding"/>
    <property type="evidence" value="ECO:0007669"/>
    <property type="project" value="TreeGrafter"/>
</dbReference>
<dbReference type="GO" id="GO:0006355">
    <property type="term" value="P:regulation of DNA-templated transcription"/>
    <property type="evidence" value="ECO:0007669"/>
    <property type="project" value="InterPro"/>
</dbReference>
<evidence type="ECO:0000313" key="13">
    <source>
        <dbReference type="EMBL" id="SLM84699.1"/>
    </source>
</evidence>
<dbReference type="SMART" id="SM00862">
    <property type="entry name" value="Trans_reg_C"/>
    <property type="match status" value="1"/>
</dbReference>
<evidence type="ECO:0000256" key="7">
    <source>
        <dbReference type="ARBA" id="ARBA00023163"/>
    </source>
</evidence>
<dbReference type="CDD" id="cd17574">
    <property type="entry name" value="REC_OmpR"/>
    <property type="match status" value="1"/>
</dbReference>
<dbReference type="AlphaFoldDB" id="A0A1X6WKC5"/>
<keyword evidence="14" id="KW-1185">Reference proteome</keyword>
<dbReference type="SMART" id="SM00448">
    <property type="entry name" value="REC"/>
    <property type="match status" value="1"/>
</dbReference>
<dbReference type="GO" id="GO:0000156">
    <property type="term" value="F:phosphorelay response regulator activity"/>
    <property type="evidence" value="ECO:0007669"/>
    <property type="project" value="TreeGrafter"/>
</dbReference>
<feature type="domain" description="OmpR/PhoB-type" evidence="12">
    <location>
        <begin position="123"/>
        <end position="222"/>
    </location>
</feature>
<evidence type="ECO:0000256" key="10">
    <source>
        <dbReference type="PROSITE-ProRule" id="PRU01091"/>
    </source>
</evidence>
<dbReference type="InterPro" id="IPR001789">
    <property type="entry name" value="Sig_transdc_resp-reg_receiver"/>
</dbReference>
<keyword evidence="3" id="KW-0902">Two-component regulatory system</keyword>